<evidence type="ECO:0000313" key="1">
    <source>
        <dbReference type="EMBL" id="MDN2483080.1"/>
    </source>
</evidence>
<dbReference type="Proteomes" id="UP001169719">
    <property type="component" value="Unassembled WGS sequence"/>
</dbReference>
<dbReference type="SUPFAM" id="SSF52833">
    <property type="entry name" value="Thioredoxin-like"/>
    <property type="match status" value="1"/>
</dbReference>
<dbReference type="Gene3D" id="1.10.472.60">
    <property type="entry name" value="putative protein disulfide isomerase domain"/>
    <property type="match status" value="1"/>
</dbReference>
<protein>
    <submittedName>
        <fullName evidence="1">DsbA family protein</fullName>
    </submittedName>
</protein>
<comment type="caution">
    <text evidence="1">The sequence shown here is derived from an EMBL/GenBank/DDBJ whole genome shotgun (WGS) entry which is preliminary data.</text>
</comment>
<dbReference type="PANTHER" id="PTHR13887:SF54">
    <property type="entry name" value="DSBA FAMILY PROTEIN"/>
    <property type="match status" value="1"/>
</dbReference>
<dbReference type="CDD" id="cd03025">
    <property type="entry name" value="DsbA_FrnE_like"/>
    <property type="match status" value="1"/>
</dbReference>
<evidence type="ECO:0000313" key="2">
    <source>
        <dbReference type="Proteomes" id="UP001169719"/>
    </source>
</evidence>
<sequence>MNNKPTLYYVYDPMCSWCWGFKPTWNRIEEQLKDKVDIQYVVGGLAADSDEPMPMLMRDQIASYWKKIENLLGTQFNYDFWTANTPRRSTYPSCRAMLIARGEGREKAMLNAVQTAYYLQAKNPSDVSVLADCAESIGLDRAAFIDAIESQETQSKLVDELQFARSIGGNSFPSLFLQTESGVRELAVDYQQSQITVDRVNELV</sequence>
<dbReference type="EMBL" id="JAUEOZ010000002">
    <property type="protein sequence ID" value="MDN2483080.1"/>
    <property type="molecule type" value="Genomic_DNA"/>
</dbReference>
<dbReference type="PANTHER" id="PTHR13887">
    <property type="entry name" value="GLUTATHIONE S-TRANSFERASE KAPPA"/>
    <property type="match status" value="1"/>
</dbReference>
<dbReference type="InterPro" id="IPR036249">
    <property type="entry name" value="Thioredoxin-like_sf"/>
</dbReference>
<reference evidence="1" key="1">
    <citation type="submission" date="2024-05" db="EMBL/GenBank/DDBJ databases">
        <title>Genome Sequences of Four Agar- Degrading Marine Bacteria.</title>
        <authorList>
            <person name="Phillips E.K."/>
            <person name="Shaffer J.C."/>
            <person name="Henson M.W."/>
            <person name="Temperton B."/>
            <person name="Thrash C.J."/>
            <person name="Martin M.O."/>
        </authorList>
    </citation>
    <scope>NUCLEOTIDE SEQUENCE</scope>
    <source>
        <strain evidence="1">EKP203</strain>
    </source>
</reference>
<name>A0ABT7Y539_9VIBR</name>
<organism evidence="1 2">
    <name type="scientific">Vibrio agarivorans</name>
    <dbReference type="NCBI Taxonomy" id="153622"/>
    <lineage>
        <taxon>Bacteria</taxon>
        <taxon>Pseudomonadati</taxon>
        <taxon>Pseudomonadota</taxon>
        <taxon>Gammaproteobacteria</taxon>
        <taxon>Vibrionales</taxon>
        <taxon>Vibrionaceae</taxon>
        <taxon>Vibrio</taxon>
    </lineage>
</organism>
<dbReference type="Pfam" id="PF13743">
    <property type="entry name" value="Thioredoxin_5"/>
    <property type="match status" value="1"/>
</dbReference>
<accession>A0ABT7Y539</accession>
<keyword evidence="2" id="KW-1185">Reference proteome</keyword>
<dbReference type="Gene3D" id="3.40.30.10">
    <property type="entry name" value="Glutaredoxin"/>
    <property type="match status" value="1"/>
</dbReference>
<dbReference type="RefSeq" id="WP_289963135.1">
    <property type="nucleotide sequence ID" value="NZ_JAUEOZ010000002.1"/>
</dbReference>
<gene>
    <name evidence="1" type="ORF">QWJ08_17185</name>
</gene>
<proteinExistence type="predicted"/>